<comment type="subcellular location">
    <subcellularLocation>
        <location evidence="1 6">Cytoplasmic vesicle membrane</location>
        <topology evidence="1 6">Peripheral membrane protein</topology>
        <orientation evidence="1 6">Cytoplasmic side</orientation>
    </subcellularLocation>
    <subcellularLocation>
        <location evidence="6">Membrane</location>
        <location evidence="6">Coated pit</location>
        <topology evidence="6">Peripheral membrane protein</topology>
        <orientation evidence="6">Cytoplasmic side</orientation>
    </subcellularLocation>
    <text evidence="6">Cytoplasmic face of coated pits and vesicles.</text>
</comment>
<dbReference type="Pfam" id="PF01086">
    <property type="entry name" value="Clathrin_lg_ch"/>
    <property type="match status" value="1"/>
</dbReference>
<comment type="similarity">
    <text evidence="2 6">Belongs to the clathrin light chain family.</text>
</comment>
<dbReference type="InterPro" id="IPR000996">
    <property type="entry name" value="Clathrin_L-chain"/>
</dbReference>
<evidence type="ECO:0000256" key="6">
    <source>
        <dbReference type="RuleBase" id="RU363137"/>
    </source>
</evidence>
<evidence type="ECO:0000256" key="3">
    <source>
        <dbReference type="ARBA" id="ARBA00023136"/>
    </source>
</evidence>
<accession>A0A0A8LAX3</accession>
<dbReference type="GO" id="GO:0005198">
    <property type="term" value="F:structural molecule activity"/>
    <property type="evidence" value="ECO:0007669"/>
    <property type="project" value="InterPro"/>
</dbReference>
<protein>
    <recommendedName>
        <fullName evidence="6">Clathrin light chain</fullName>
    </recommendedName>
</protein>
<gene>
    <name evidence="8" type="ORF">KLDO_g4299</name>
</gene>
<feature type="region of interest" description="Disordered" evidence="7">
    <location>
        <begin position="1"/>
        <end position="117"/>
    </location>
</feature>
<reference evidence="8 9" key="1">
    <citation type="submission" date="2014-03" db="EMBL/GenBank/DDBJ databases">
        <title>The genome of Kluyveromyces dobzhanskii.</title>
        <authorList>
            <person name="Nystedt B."/>
            <person name="Astrom S."/>
        </authorList>
    </citation>
    <scope>NUCLEOTIDE SEQUENCE [LARGE SCALE GENOMIC DNA]</scope>
    <source>
        <strain evidence="8 9">CBS 2104</strain>
    </source>
</reference>
<dbReference type="GO" id="GO:0030132">
    <property type="term" value="C:clathrin coat of coated pit"/>
    <property type="evidence" value="ECO:0007669"/>
    <property type="project" value="InterPro"/>
</dbReference>
<dbReference type="AlphaFoldDB" id="A0A0A8LAX3"/>
<comment type="function">
    <text evidence="6">Clathrin is the major protein of the polyhedral coat of coated pits and vesicles.</text>
</comment>
<dbReference type="OrthoDB" id="5512at2759"/>
<keyword evidence="3 6" id="KW-0472">Membrane</keyword>
<dbReference type="Proteomes" id="UP000031516">
    <property type="component" value="Unassembled WGS sequence"/>
</dbReference>
<sequence length="229" mass="25817">MADKFPELEDDLVQDGFVSENNDETDFLRREAEILGDEFKTEQDSDILSKDESDSKTAGTSVNEADAIAAASYKPQDVDEVPESFQEEDDDDEFGEPQSTSVEPAARGTSDAVKDWQARRELEISERDQAEDQAKADLQEEAAKHIDDFYENYNIKKHQGIEQTQKEAEEFLSKTHNFASQDSTVWDKALQLINLEDADIVDGRDRSKFKEILQRLKGNKSAPGATTEN</sequence>
<evidence type="ECO:0000256" key="1">
    <source>
        <dbReference type="ARBA" id="ARBA00004180"/>
    </source>
</evidence>
<feature type="compositionally biased region" description="Acidic residues" evidence="7">
    <location>
        <begin position="78"/>
        <end position="95"/>
    </location>
</feature>
<evidence type="ECO:0000256" key="4">
    <source>
        <dbReference type="ARBA" id="ARBA00023176"/>
    </source>
</evidence>
<keyword evidence="5 6" id="KW-0968">Cytoplasmic vesicle</keyword>
<evidence type="ECO:0000313" key="9">
    <source>
        <dbReference type="Proteomes" id="UP000031516"/>
    </source>
</evidence>
<evidence type="ECO:0000256" key="5">
    <source>
        <dbReference type="ARBA" id="ARBA00023329"/>
    </source>
</evidence>
<dbReference type="GO" id="GO:0016192">
    <property type="term" value="P:vesicle-mediated transport"/>
    <property type="evidence" value="ECO:0007669"/>
    <property type="project" value="InterPro"/>
</dbReference>
<keyword evidence="4 6" id="KW-0168">Coated pit</keyword>
<evidence type="ECO:0000256" key="7">
    <source>
        <dbReference type="SAM" id="MobiDB-lite"/>
    </source>
</evidence>
<evidence type="ECO:0000256" key="2">
    <source>
        <dbReference type="ARBA" id="ARBA00005263"/>
    </source>
</evidence>
<comment type="caution">
    <text evidence="8">The sequence shown here is derived from an EMBL/GenBank/DDBJ whole genome shotgun (WGS) entry which is preliminary data.</text>
</comment>
<proteinExistence type="inferred from homology"/>
<dbReference type="GO" id="GO:0030130">
    <property type="term" value="C:clathrin coat of trans-Golgi network vesicle"/>
    <property type="evidence" value="ECO:0007669"/>
    <property type="project" value="InterPro"/>
</dbReference>
<organism evidence="8 9">
    <name type="scientific">Kluyveromyces dobzhanskii CBS 2104</name>
    <dbReference type="NCBI Taxonomy" id="1427455"/>
    <lineage>
        <taxon>Eukaryota</taxon>
        <taxon>Fungi</taxon>
        <taxon>Dikarya</taxon>
        <taxon>Ascomycota</taxon>
        <taxon>Saccharomycotina</taxon>
        <taxon>Saccharomycetes</taxon>
        <taxon>Saccharomycetales</taxon>
        <taxon>Saccharomycetaceae</taxon>
        <taxon>Kluyveromyces</taxon>
    </lineage>
</organism>
<dbReference type="GO" id="GO:0006886">
    <property type="term" value="P:intracellular protein transport"/>
    <property type="evidence" value="ECO:0007669"/>
    <property type="project" value="InterPro"/>
</dbReference>
<evidence type="ECO:0000313" key="8">
    <source>
        <dbReference type="EMBL" id="CDO96079.1"/>
    </source>
</evidence>
<name>A0A0A8LAX3_9SACH</name>
<dbReference type="EMBL" id="CCBQ010000046">
    <property type="protein sequence ID" value="CDO96079.1"/>
    <property type="molecule type" value="Genomic_DNA"/>
</dbReference>
<keyword evidence="9" id="KW-1185">Reference proteome</keyword>
<feature type="compositionally biased region" description="Basic and acidic residues" evidence="7">
    <location>
        <begin position="26"/>
        <end position="55"/>
    </location>
</feature>